<evidence type="ECO:0000313" key="2">
    <source>
        <dbReference type="Proteomes" id="UP000708208"/>
    </source>
</evidence>
<dbReference type="Proteomes" id="UP000708208">
    <property type="component" value="Unassembled WGS sequence"/>
</dbReference>
<accession>A0A8J2JW63</accession>
<organism evidence="1 2">
    <name type="scientific">Allacma fusca</name>
    <dbReference type="NCBI Taxonomy" id="39272"/>
    <lineage>
        <taxon>Eukaryota</taxon>
        <taxon>Metazoa</taxon>
        <taxon>Ecdysozoa</taxon>
        <taxon>Arthropoda</taxon>
        <taxon>Hexapoda</taxon>
        <taxon>Collembola</taxon>
        <taxon>Symphypleona</taxon>
        <taxon>Sminthuridae</taxon>
        <taxon>Allacma</taxon>
    </lineage>
</organism>
<protein>
    <submittedName>
        <fullName evidence="1">Uncharacterized protein</fullName>
    </submittedName>
</protein>
<dbReference type="EMBL" id="CAJVCH010126042">
    <property type="protein sequence ID" value="CAG7725721.1"/>
    <property type="molecule type" value="Genomic_DNA"/>
</dbReference>
<sequence length="69" mass="7805">ENKTNQNEQITALPKEMRLQIIYYTSPKPSTTTMYWDPFLQTKLPVQFLQTGISLQLLLSGTASGTSIQ</sequence>
<proteinExistence type="predicted"/>
<evidence type="ECO:0000313" key="1">
    <source>
        <dbReference type="EMBL" id="CAG7725721.1"/>
    </source>
</evidence>
<comment type="caution">
    <text evidence="1">The sequence shown here is derived from an EMBL/GenBank/DDBJ whole genome shotgun (WGS) entry which is preliminary data.</text>
</comment>
<feature type="non-terminal residue" evidence="1">
    <location>
        <position position="69"/>
    </location>
</feature>
<gene>
    <name evidence="1" type="ORF">AFUS01_LOCUS14668</name>
</gene>
<keyword evidence="2" id="KW-1185">Reference proteome</keyword>
<reference evidence="1" key="1">
    <citation type="submission" date="2021-06" db="EMBL/GenBank/DDBJ databases">
        <authorList>
            <person name="Hodson N. C."/>
            <person name="Mongue J. A."/>
            <person name="Jaron S. K."/>
        </authorList>
    </citation>
    <scope>NUCLEOTIDE SEQUENCE</scope>
</reference>
<dbReference type="AlphaFoldDB" id="A0A8J2JW63"/>
<name>A0A8J2JW63_9HEXA</name>